<evidence type="ECO:0000313" key="5">
    <source>
        <dbReference type="Proteomes" id="UP001054902"/>
    </source>
</evidence>
<dbReference type="PANTHER" id="PTHR10695:SF46">
    <property type="entry name" value="BIFUNCTIONAL COENZYME A SYNTHASE-RELATED"/>
    <property type="match status" value="1"/>
</dbReference>
<dbReference type="SUPFAM" id="SSF52540">
    <property type="entry name" value="P-loop containing nucleoside triphosphate hydrolases"/>
    <property type="match status" value="1"/>
</dbReference>
<dbReference type="NCBIfam" id="TIGR00152">
    <property type="entry name" value="dephospho-CoA kinase"/>
    <property type="match status" value="1"/>
</dbReference>
<dbReference type="HAMAP" id="MF_00376">
    <property type="entry name" value="Dephospho_CoA_kinase"/>
    <property type="match status" value="1"/>
</dbReference>
<evidence type="ECO:0000256" key="2">
    <source>
        <dbReference type="ARBA" id="ARBA00022840"/>
    </source>
</evidence>
<reference evidence="4 5" key="1">
    <citation type="journal article" date="2021" name="Sci. Rep.">
        <title>The genome of the diatom Chaetoceros tenuissimus carries an ancient integrated fragment of an extant virus.</title>
        <authorList>
            <person name="Hongo Y."/>
            <person name="Kimura K."/>
            <person name="Takaki Y."/>
            <person name="Yoshida Y."/>
            <person name="Baba S."/>
            <person name="Kobayashi G."/>
            <person name="Nagasaki K."/>
            <person name="Hano T."/>
            <person name="Tomaru Y."/>
        </authorList>
    </citation>
    <scope>NUCLEOTIDE SEQUENCE [LARGE SCALE GENOMIC DNA]</scope>
    <source>
        <strain evidence="4 5">NIES-3715</strain>
    </source>
</reference>
<dbReference type="InterPro" id="IPR027417">
    <property type="entry name" value="P-loop_NTPase"/>
</dbReference>
<evidence type="ECO:0000256" key="3">
    <source>
        <dbReference type="SAM" id="SignalP"/>
    </source>
</evidence>
<keyword evidence="4" id="KW-0808">Transferase</keyword>
<keyword evidence="4" id="KW-0418">Kinase</keyword>
<dbReference type="InterPro" id="IPR001977">
    <property type="entry name" value="Depp_CoAkinase"/>
</dbReference>
<sequence>MKGVSLGFHVYILALPFFVQSFSPNFNLARTNPSIRSAGITSITFQKNSAIKPPVKNNFNTRLGSSLGQTLLMMSAQEESFSSVSVLGVCGSIGAGKSYFCSLLTSKLNDCKDTTEVHAHHIDTDSLAHGVYAPGSKAIEEIGQTFGQKVIADGTVNRKALGTIVFSDPSEMQKLERLVWPHVKDLLLKKIDELNKDAMEKDSHAIVIVEAAVLLDANWDENHLFDGIWIVRASEETSCKRLVEKRGMDKDDALNRMNAQQSRRGIGNWKEELKSGNVTAIIENDGNEESELWDKMKKSLVDPDSWKNERVPPISINDFEI</sequence>
<dbReference type="PANTHER" id="PTHR10695">
    <property type="entry name" value="DEPHOSPHO-COA KINASE-RELATED"/>
    <property type="match status" value="1"/>
</dbReference>
<name>A0AAD3HEC5_9STRA</name>
<dbReference type="GO" id="GO:0015937">
    <property type="term" value="P:coenzyme A biosynthetic process"/>
    <property type="evidence" value="ECO:0007669"/>
    <property type="project" value="InterPro"/>
</dbReference>
<dbReference type="Gene3D" id="3.40.50.300">
    <property type="entry name" value="P-loop containing nucleotide triphosphate hydrolases"/>
    <property type="match status" value="1"/>
</dbReference>
<feature type="chain" id="PRO_5042110280" evidence="3">
    <location>
        <begin position="22"/>
        <end position="321"/>
    </location>
</feature>
<evidence type="ECO:0000313" key="4">
    <source>
        <dbReference type="EMBL" id="GFH60530.1"/>
    </source>
</evidence>
<keyword evidence="2" id="KW-0067">ATP-binding</keyword>
<dbReference type="PROSITE" id="PS51219">
    <property type="entry name" value="DPCK"/>
    <property type="match status" value="1"/>
</dbReference>
<dbReference type="GO" id="GO:0005524">
    <property type="term" value="F:ATP binding"/>
    <property type="evidence" value="ECO:0007669"/>
    <property type="project" value="UniProtKB-KW"/>
</dbReference>
<gene>
    <name evidence="4" type="ORF">CTEN210_17006</name>
</gene>
<feature type="signal peptide" evidence="3">
    <location>
        <begin position="1"/>
        <end position="21"/>
    </location>
</feature>
<dbReference type="Proteomes" id="UP001054902">
    <property type="component" value="Unassembled WGS sequence"/>
</dbReference>
<keyword evidence="1" id="KW-0547">Nucleotide-binding</keyword>
<keyword evidence="4" id="KW-0548">Nucleotidyltransferase</keyword>
<dbReference type="CDD" id="cd02022">
    <property type="entry name" value="DPCK"/>
    <property type="match status" value="1"/>
</dbReference>
<protein>
    <submittedName>
        <fullName evidence="4">Phosphopantetheine adenylyltransferase / dephospho-CoA kinase</fullName>
    </submittedName>
</protein>
<dbReference type="AlphaFoldDB" id="A0AAD3HEC5"/>
<dbReference type="EMBL" id="BLLK01000069">
    <property type="protein sequence ID" value="GFH60530.1"/>
    <property type="molecule type" value="Genomic_DNA"/>
</dbReference>
<dbReference type="GO" id="GO:0004140">
    <property type="term" value="F:dephospho-CoA kinase activity"/>
    <property type="evidence" value="ECO:0007669"/>
    <property type="project" value="InterPro"/>
</dbReference>
<keyword evidence="5" id="KW-1185">Reference proteome</keyword>
<accession>A0AAD3HEC5</accession>
<proteinExistence type="inferred from homology"/>
<keyword evidence="3" id="KW-0732">Signal</keyword>
<evidence type="ECO:0000256" key="1">
    <source>
        <dbReference type="ARBA" id="ARBA00022741"/>
    </source>
</evidence>
<dbReference type="GO" id="GO:0016779">
    <property type="term" value="F:nucleotidyltransferase activity"/>
    <property type="evidence" value="ECO:0007669"/>
    <property type="project" value="UniProtKB-KW"/>
</dbReference>
<dbReference type="Pfam" id="PF01121">
    <property type="entry name" value="CoaE"/>
    <property type="match status" value="1"/>
</dbReference>
<comment type="caution">
    <text evidence="4">The sequence shown here is derived from an EMBL/GenBank/DDBJ whole genome shotgun (WGS) entry which is preliminary data.</text>
</comment>
<organism evidence="4 5">
    <name type="scientific">Chaetoceros tenuissimus</name>
    <dbReference type="NCBI Taxonomy" id="426638"/>
    <lineage>
        <taxon>Eukaryota</taxon>
        <taxon>Sar</taxon>
        <taxon>Stramenopiles</taxon>
        <taxon>Ochrophyta</taxon>
        <taxon>Bacillariophyta</taxon>
        <taxon>Coscinodiscophyceae</taxon>
        <taxon>Chaetocerotophycidae</taxon>
        <taxon>Chaetocerotales</taxon>
        <taxon>Chaetocerotaceae</taxon>
        <taxon>Chaetoceros</taxon>
    </lineage>
</organism>